<keyword evidence="2" id="KW-1185">Reference proteome</keyword>
<organism evidence="1 2">
    <name type="scientific">Araneus ventricosus</name>
    <name type="common">Orbweaver spider</name>
    <name type="synonym">Epeira ventricosa</name>
    <dbReference type="NCBI Taxonomy" id="182803"/>
    <lineage>
        <taxon>Eukaryota</taxon>
        <taxon>Metazoa</taxon>
        <taxon>Ecdysozoa</taxon>
        <taxon>Arthropoda</taxon>
        <taxon>Chelicerata</taxon>
        <taxon>Arachnida</taxon>
        <taxon>Araneae</taxon>
        <taxon>Araneomorphae</taxon>
        <taxon>Entelegynae</taxon>
        <taxon>Araneoidea</taxon>
        <taxon>Araneidae</taxon>
        <taxon>Araneus</taxon>
    </lineage>
</organism>
<dbReference type="Proteomes" id="UP000499080">
    <property type="component" value="Unassembled WGS sequence"/>
</dbReference>
<sequence>MLGDVQLHMWGLDAVEDSEVREEEGASTVVASSSEEPIKNSLNAFEKGKIFQDFPFSEIFQTPRVSALFLLFKTISASKMKDLPVLHTSKTAPVVFELDGDVSYEKSINLR</sequence>
<gene>
    <name evidence="1" type="ORF">AVEN_177419_1</name>
</gene>
<accession>A0A4Y2IQ52</accession>
<proteinExistence type="predicted"/>
<name>A0A4Y2IQ52_ARAVE</name>
<protein>
    <submittedName>
        <fullName evidence="1">Uncharacterized protein</fullName>
    </submittedName>
</protein>
<dbReference type="AlphaFoldDB" id="A0A4Y2IQ52"/>
<reference evidence="1 2" key="1">
    <citation type="journal article" date="2019" name="Sci. Rep.">
        <title>Orb-weaving spider Araneus ventricosus genome elucidates the spidroin gene catalogue.</title>
        <authorList>
            <person name="Kono N."/>
            <person name="Nakamura H."/>
            <person name="Ohtoshi R."/>
            <person name="Moran D.A.P."/>
            <person name="Shinohara A."/>
            <person name="Yoshida Y."/>
            <person name="Fujiwara M."/>
            <person name="Mori M."/>
            <person name="Tomita M."/>
            <person name="Arakawa K."/>
        </authorList>
    </citation>
    <scope>NUCLEOTIDE SEQUENCE [LARGE SCALE GENOMIC DNA]</scope>
</reference>
<comment type="caution">
    <text evidence="1">The sequence shown here is derived from an EMBL/GenBank/DDBJ whole genome shotgun (WGS) entry which is preliminary data.</text>
</comment>
<evidence type="ECO:0000313" key="1">
    <source>
        <dbReference type="EMBL" id="GBM79106.1"/>
    </source>
</evidence>
<evidence type="ECO:0000313" key="2">
    <source>
        <dbReference type="Proteomes" id="UP000499080"/>
    </source>
</evidence>
<dbReference type="EMBL" id="BGPR01002802">
    <property type="protein sequence ID" value="GBM79106.1"/>
    <property type="molecule type" value="Genomic_DNA"/>
</dbReference>